<dbReference type="InterPro" id="IPR007712">
    <property type="entry name" value="RelE/ParE_toxin"/>
</dbReference>
<dbReference type="SMR" id="A0A125W622"/>
<feature type="active site" description="Proton donor" evidence="3">
    <location>
        <position position="86"/>
    </location>
</feature>
<keyword evidence="1" id="KW-1277">Toxin-antitoxin system</keyword>
<dbReference type="Proteomes" id="UP000004846">
    <property type="component" value="Unassembled WGS sequence"/>
</dbReference>
<evidence type="ECO:0000313" key="4">
    <source>
        <dbReference type="EMBL" id="EFM82795.1"/>
    </source>
</evidence>
<dbReference type="PIRSF" id="PIRSF006156">
    <property type="entry name" value="YafQ"/>
    <property type="match status" value="1"/>
</dbReference>
<comment type="caution">
    <text evidence="4">The sequence shown here is derived from an EMBL/GenBank/DDBJ whole genome shotgun (WGS) entry which is preliminary data.</text>
</comment>
<proteinExistence type="inferred from homology"/>
<accession>A0A125W622</accession>
<dbReference type="HOGENOM" id="CLU_161929_4_1_9"/>
<comment type="similarity">
    <text evidence="2">Belongs to the RelE toxin family. YafQ subfamily.</text>
</comment>
<dbReference type="InterPro" id="IPR004386">
    <property type="entry name" value="Toxin_YafQ-like"/>
</dbReference>
<dbReference type="SUPFAM" id="SSF143011">
    <property type="entry name" value="RelE-like"/>
    <property type="match status" value="1"/>
</dbReference>
<dbReference type="GO" id="GO:0006415">
    <property type="term" value="P:translational termination"/>
    <property type="evidence" value="ECO:0007669"/>
    <property type="project" value="TreeGrafter"/>
</dbReference>
<dbReference type="RefSeq" id="WP_002360769.1">
    <property type="nucleotide sequence ID" value="NZ_GL454453.1"/>
</dbReference>
<dbReference type="EMBL" id="AEBR01000052">
    <property type="protein sequence ID" value="EFM82795.1"/>
    <property type="molecule type" value="Genomic_DNA"/>
</dbReference>
<organism evidence="4 5">
    <name type="scientific">Enterococcus faecalis TX4248</name>
    <dbReference type="NCBI Taxonomy" id="749495"/>
    <lineage>
        <taxon>Bacteria</taxon>
        <taxon>Bacillati</taxon>
        <taxon>Bacillota</taxon>
        <taxon>Bacilli</taxon>
        <taxon>Lactobacillales</taxon>
        <taxon>Enterococcaceae</taxon>
        <taxon>Enterococcus</taxon>
    </lineage>
</organism>
<dbReference type="AlphaFoldDB" id="A0A125W622"/>
<dbReference type="InterPro" id="IPR035093">
    <property type="entry name" value="RelE/ParE_toxin_dom_sf"/>
</dbReference>
<gene>
    <name evidence="4" type="ORF">HMPREF9498_01576</name>
</gene>
<reference evidence="4 5" key="1">
    <citation type="submission" date="2010-07" db="EMBL/GenBank/DDBJ databases">
        <authorList>
            <person name="Sid Ahmed O."/>
        </authorList>
    </citation>
    <scope>NUCLEOTIDE SEQUENCE [LARGE SCALE GENOMIC DNA]</scope>
    <source>
        <strain evidence="4 5">TX4248</strain>
    </source>
</reference>
<dbReference type="PANTHER" id="PTHR40588">
    <property type="entry name" value="MRNA INTERFERASE TOXIN YAFQ"/>
    <property type="match status" value="1"/>
</dbReference>
<protein>
    <submittedName>
        <fullName evidence="4">Addiction module toxin, RelE/StbE family</fullName>
    </submittedName>
</protein>
<dbReference type="GO" id="GO:0004521">
    <property type="term" value="F:RNA endonuclease activity"/>
    <property type="evidence" value="ECO:0007669"/>
    <property type="project" value="TreeGrafter"/>
</dbReference>
<dbReference type="NCBIfam" id="TIGR02385">
    <property type="entry name" value="RelE_StbE"/>
    <property type="match status" value="1"/>
</dbReference>
<dbReference type="PANTHER" id="PTHR40588:SF1">
    <property type="entry name" value="MRNA INTERFERASE TOXIN YAFQ"/>
    <property type="match status" value="1"/>
</dbReference>
<dbReference type="NCBIfam" id="TIGR00053">
    <property type="entry name" value="YafQ family addiction module toxin"/>
    <property type="match status" value="1"/>
</dbReference>
<evidence type="ECO:0000256" key="3">
    <source>
        <dbReference type="PIRSR" id="PIRSR006156-1"/>
    </source>
</evidence>
<dbReference type="Pfam" id="PF15738">
    <property type="entry name" value="YafQ_toxin"/>
    <property type="match status" value="1"/>
</dbReference>
<name>A0A125W622_ENTFL</name>
<evidence type="ECO:0000256" key="2">
    <source>
        <dbReference type="ARBA" id="ARBA00061366"/>
    </source>
</evidence>
<dbReference type="Gene3D" id="3.30.2310.20">
    <property type="entry name" value="RelE-like"/>
    <property type="match status" value="1"/>
</dbReference>
<sequence>MLEIFYTNQFKKDFKKAKKQGKNLEKLKEVLVLLQEQQTLPPKYKDHALTGNYIGTRECHIEPDWLLIYKIDGDKLILTLARIGSHSELFR</sequence>
<dbReference type="FunFam" id="3.30.2310.20:FF:000003">
    <property type="entry name" value="Type II toxin-antitoxin system YafQ family toxin"/>
    <property type="match status" value="1"/>
</dbReference>
<dbReference type="GO" id="GO:0006402">
    <property type="term" value="P:mRNA catabolic process"/>
    <property type="evidence" value="ECO:0007669"/>
    <property type="project" value="TreeGrafter"/>
</dbReference>
<evidence type="ECO:0000256" key="1">
    <source>
        <dbReference type="ARBA" id="ARBA00022649"/>
    </source>
</evidence>
<evidence type="ECO:0000313" key="5">
    <source>
        <dbReference type="Proteomes" id="UP000004846"/>
    </source>
</evidence>